<dbReference type="Pfam" id="PF01183">
    <property type="entry name" value="Glyco_hydro_25"/>
    <property type="match status" value="1"/>
</dbReference>
<evidence type="ECO:0000313" key="2">
    <source>
        <dbReference type="EMBL" id="MEE1877971.1"/>
    </source>
</evidence>
<dbReference type="Proteomes" id="UP001343492">
    <property type="component" value="Unassembled WGS sequence"/>
</dbReference>
<reference evidence="2 3" key="1">
    <citation type="submission" date="2024-01" db="EMBL/GenBank/DDBJ databases">
        <title>The genome sequence of Erythrobacteraceae sp. strain 1XM1-14.</title>
        <authorList>
            <person name="Liu Y."/>
        </authorList>
    </citation>
    <scope>NUCLEOTIDE SEQUENCE [LARGE SCALE GENOMIC DNA]</scope>
    <source>
        <strain evidence="2 3">1XM1-14</strain>
    </source>
</reference>
<comment type="similarity">
    <text evidence="1">Belongs to the glycosyl hydrolase 25 family.</text>
</comment>
<comment type="caution">
    <text evidence="2">The sequence shown here is derived from an EMBL/GenBank/DDBJ whole genome shotgun (WGS) entry which is preliminary data.</text>
</comment>
<evidence type="ECO:0000256" key="1">
    <source>
        <dbReference type="ARBA" id="ARBA00010646"/>
    </source>
</evidence>
<gene>
    <name evidence="2" type="ORF">VRS74_09780</name>
</gene>
<organism evidence="2 3">
    <name type="scientific">Altererythrobacter litoralis</name>
    <dbReference type="NCBI Taxonomy" id="3113904"/>
    <lineage>
        <taxon>Bacteria</taxon>
        <taxon>Pseudomonadati</taxon>
        <taxon>Pseudomonadota</taxon>
        <taxon>Alphaproteobacteria</taxon>
        <taxon>Sphingomonadales</taxon>
        <taxon>Erythrobacteraceae</taxon>
        <taxon>Altererythrobacter</taxon>
    </lineage>
</organism>
<proteinExistence type="inferred from homology"/>
<dbReference type="InterPro" id="IPR002053">
    <property type="entry name" value="Glyco_hydro_25"/>
</dbReference>
<name>A0ABU7GG45_9SPHN</name>
<dbReference type="RefSeq" id="WP_354145078.1">
    <property type="nucleotide sequence ID" value="NZ_JAZDQV010000009.1"/>
</dbReference>
<accession>A0ABU7GG45</accession>
<dbReference type="SUPFAM" id="SSF51445">
    <property type="entry name" value="(Trans)glycosidases"/>
    <property type="match status" value="1"/>
</dbReference>
<dbReference type="CDD" id="cd00599">
    <property type="entry name" value="GH25_muramidase"/>
    <property type="match status" value="1"/>
</dbReference>
<evidence type="ECO:0000313" key="3">
    <source>
        <dbReference type="Proteomes" id="UP001343492"/>
    </source>
</evidence>
<dbReference type="PROSITE" id="PS51904">
    <property type="entry name" value="GLYCOSYL_HYDROL_F25_2"/>
    <property type="match status" value="1"/>
</dbReference>
<dbReference type="GO" id="GO:0016787">
    <property type="term" value="F:hydrolase activity"/>
    <property type="evidence" value="ECO:0007669"/>
    <property type="project" value="UniProtKB-KW"/>
</dbReference>
<dbReference type="EMBL" id="JAZDQV010000009">
    <property type="protein sequence ID" value="MEE1877971.1"/>
    <property type="molecule type" value="Genomic_DNA"/>
</dbReference>
<keyword evidence="3" id="KW-1185">Reference proteome</keyword>
<protein>
    <submittedName>
        <fullName evidence="2">Glycoside hydrolase family 25 protein</fullName>
    </submittedName>
</protein>
<dbReference type="Gene3D" id="3.20.20.80">
    <property type="entry name" value="Glycosidases"/>
    <property type="match status" value="1"/>
</dbReference>
<dbReference type="InterPro" id="IPR017853">
    <property type="entry name" value="GH"/>
</dbReference>
<keyword evidence="2" id="KW-0378">Hydrolase</keyword>
<sequence length="235" mass="25980">MGRKRKPARRAWRRYLLAAIALAGLSSAAWYWWDLQYFAPDEATFPEQGVAVSEREGLVGFQSVRALGGSFAYIEASSGAAGQDARFGRNLVAARQAGLKVGALHHFDPCAGADAQSANFVTMVPRDATLLPPAISLEETADQCAEKVSDAAVESELLTFINQVEMHAGKPVILKLSETFEDRYGIATRIERDLWLVRDRFLPRYAQRPWLLWSANGARVTEAAEEPLEWVVVQS</sequence>